<dbReference type="EMBL" id="FOLQ01000030">
    <property type="protein sequence ID" value="SFF12824.1"/>
    <property type="molecule type" value="Genomic_DNA"/>
</dbReference>
<keyword evidence="2" id="KW-1185">Reference proteome</keyword>
<sequence>MINSDYQPLAGLPVYGLEYFIRKQLIQLEADSPSGFL</sequence>
<organism evidence="1 2">
    <name type="scientific">Spirosoma endophyticum</name>
    <dbReference type="NCBI Taxonomy" id="662367"/>
    <lineage>
        <taxon>Bacteria</taxon>
        <taxon>Pseudomonadati</taxon>
        <taxon>Bacteroidota</taxon>
        <taxon>Cytophagia</taxon>
        <taxon>Cytophagales</taxon>
        <taxon>Cytophagaceae</taxon>
        <taxon>Spirosoma</taxon>
    </lineage>
</organism>
<dbReference type="AlphaFoldDB" id="A0A1I2G523"/>
<protein>
    <submittedName>
        <fullName evidence="1">Uncharacterized protein</fullName>
    </submittedName>
</protein>
<accession>A0A1I2G523</accession>
<proteinExistence type="predicted"/>
<dbReference type="Proteomes" id="UP000198598">
    <property type="component" value="Unassembled WGS sequence"/>
</dbReference>
<evidence type="ECO:0000313" key="1">
    <source>
        <dbReference type="EMBL" id="SFF12824.1"/>
    </source>
</evidence>
<gene>
    <name evidence="1" type="ORF">SAMN05216167_1309</name>
</gene>
<name>A0A1I2G523_9BACT</name>
<reference evidence="1 2" key="1">
    <citation type="submission" date="2016-10" db="EMBL/GenBank/DDBJ databases">
        <authorList>
            <person name="de Groot N.N."/>
        </authorList>
    </citation>
    <scope>NUCLEOTIDE SEQUENCE [LARGE SCALE GENOMIC DNA]</scope>
    <source>
        <strain evidence="1 2">DSM 26130</strain>
    </source>
</reference>
<evidence type="ECO:0000313" key="2">
    <source>
        <dbReference type="Proteomes" id="UP000198598"/>
    </source>
</evidence>